<dbReference type="GO" id="GO:0015165">
    <property type="term" value="F:pyrimidine nucleotide-sugar transmembrane transporter activity"/>
    <property type="evidence" value="ECO:0007669"/>
    <property type="project" value="InterPro"/>
</dbReference>
<reference evidence="8" key="1">
    <citation type="submission" date="2021-01" db="EMBL/GenBank/DDBJ databases">
        <authorList>
            <person name="Li R."/>
            <person name="Bekaert M."/>
        </authorList>
    </citation>
    <scope>NUCLEOTIDE SEQUENCE</scope>
    <source>
        <strain evidence="8">Farmed</strain>
    </source>
</reference>
<feature type="transmembrane region" description="Helical" evidence="7">
    <location>
        <begin position="153"/>
        <end position="172"/>
    </location>
</feature>
<keyword evidence="4 7" id="KW-0812">Transmembrane</keyword>
<evidence type="ECO:0000256" key="6">
    <source>
        <dbReference type="ARBA" id="ARBA00023136"/>
    </source>
</evidence>
<keyword evidence="5 7" id="KW-1133">Transmembrane helix</keyword>
<dbReference type="EMBL" id="CAHIKZ030002063">
    <property type="protein sequence ID" value="CAE1280404.1"/>
    <property type="molecule type" value="Genomic_DNA"/>
</dbReference>
<accession>A0A812CYZ0</accession>
<evidence type="ECO:0000256" key="1">
    <source>
        <dbReference type="ARBA" id="ARBA00004141"/>
    </source>
</evidence>
<keyword evidence="6 7" id="KW-0472">Membrane</keyword>
<evidence type="ECO:0000313" key="8">
    <source>
        <dbReference type="EMBL" id="CAE1280404.1"/>
    </source>
</evidence>
<sequence length="191" mass="21849">MTEKLLLLYGNQVENGFLEEPLHSPTQRDSNEDLKKESLSTIILVSDEKKDLPESFISQTDKKNKFMKIFSLIIMTILNSTIVLIMRYLRTRKGDMFIATTAVIRFVYTLQNNLFFIVISNLDVATAQVLYQFRIFTTCIFSVVILGKEISRIQALSMITLFAGISLVQLNLSSSNDIYTNSLYVDHLCQI</sequence>
<keyword evidence="3" id="KW-0762">Sugar transport</keyword>
<dbReference type="Proteomes" id="UP000597762">
    <property type="component" value="Unassembled WGS sequence"/>
</dbReference>
<evidence type="ECO:0000256" key="5">
    <source>
        <dbReference type="ARBA" id="ARBA00022989"/>
    </source>
</evidence>
<keyword evidence="9" id="KW-1185">Reference proteome</keyword>
<feature type="transmembrane region" description="Helical" evidence="7">
    <location>
        <begin position="96"/>
        <end position="119"/>
    </location>
</feature>
<comment type="similarity">
    <text evidence="2">Belongs to the nucleotide-sugar transporter family. SLC35A subfamily.</text>
</comment>
<organism evidence="8 9">
    <name type="scientific">Acanthosepion pharaonis</name>
    <name type="common">Pharaoh cuttlefish</name>
    <name type="synonym">Sepia pharaonis</name>
    <dbReference type="NCBI Taxonomy" id="158019"/>
    <lineage>
        <taxon>Eukaryota</taxon>
        <taxon>Metazoa</taxon>
        <taxon>Spiralia</taxon>
        <taxon>Lophotrochozoa</taxon>
        <taxon>Mollusca</taxon>
        <taxon>Cephalopoda</taxon>
        <taxon>Coleoidea</taxon>
        <taxon>Decapodiformes</taxon>
        <taxon>Sepiida</taxon>
        <taxon>Sepiina</taxon>
        <taxon>Sepiidae</taxon>
        <taxon>Acanthosepion</taxon>
    </lineage>
</organism>
<evidence type="ECO:0000256" key="3">
    <source>
        <dbReference type="ARBA" id="ARBA00022597"/>
    </source>
</evidence>
<dbReference type="PANTHER" id="PTHR10231">
    <property type="entry name" value="NUCLEOTIDE-SUGAR TRANSMEMBRANE TRANSPORTER"/>
    <property type="match status" value="1"/>
</dbReference>
<feature type="transmembrane region" description="Helical" evidence="7">
    <location>
        <begin position="125"/>
        <end position="146"/>
    </location>
</feature>
<gene>
    <name evidence="8" type="ORF">SPHA_42301</name>
</gene>
<comment type="caution">
    <text evidence="8">The sequence shown here is derived from an EMBL/GenBank/DDBJ whole genome shotgun (WGS) entry which is preliminary data.</text>
</comment>
<dbReference type="InterPro" id="IPR007271">
    <property type="entry name" value="Nuc_sug_transpt"/>
</dbReference>
<feature type="transmembrane region" description="Helical" evidence="7">
    <location>
        <begin position="69"/>
        <end position="89"/>
    </location>
</feature>
<evidence type="ECO:0000313" key="9">
    <source>
        <dbReference type="Proteomes" id="UP000597762"/>
    </source>
</evidence>
<comment type="subcellular location">
    <subcellularLocation>
        <location evidence="1">Membrane</location>
        <topology evidence="1">Multi-pass membrane protein</topology>
    </subcellularLocation>
</comment>
<name>A0A812CYZ0_ACAPH</name>
<keyword evidence="3" id="KW-0813">Transport</keyword>
<dbReference type="SUPFAM" id="SSF103481">
    <property type="entry name" value="Multidrug resistance efflux transporter EmrE"/>
    <property type="match status" value="1"/>
</dbReference>
<dbReference type="GO" id="GO:0000139">
    <property type="term" value="C:Golgi membrane"/>
    <property type="evidence" value="ECO:0007669"/>
    <property type="project" value="InterPro"/>
</dbReference>
<dbReference type="OrthoDB" id="408493at2759"/>
<evidence type="ECO:0000256" key="2">
    <source>
        <dbReference type="ARBA" id="ARBA00009976"/>
    </source>
</evidence>
<protein>
    <submittedName>
        <fullName evidence="8">SLC35A1_2_3</fullName>
    </submittedName>
</protein>
<evidence type="ECO:0000256" key="4">
    <source>
        <dbReference type="ARBA" id="ARBA00022692"/>
    </source>
</evidence>
<evidence type="ECO:0000256" key="7">
    <source>
        <dbReference type="SAM" id="Phobius"/>
    </source>
</evidence>
<dbReference type="Pfam" id="PF04142">
    <property type="entry name" value="Nuc_sug_transp"/>
    <property type="match status" value="1"/>
</dbReference>
<dbReference type="AlphaFoldDB" id="A0A812CYZ0"/>
<proteinExistence type="inferred from homology"/>
<dbReference type="InterPro" id="IPR037185">
    <property type="entry name" value="EmrE-like"/>
</dbReference>